<dbReference type="InterPro" id="IPR031475">
    <property type="entry name" value="NBD_C"/>
</dbReference>
<evidence type="ECO:0000256" key="1">
    <source>
        <dbReference type="ARBA" id="ARBA00005715"/>
    </source>
</evidence>
<dbReference type="InterPro" id="IPR010737">
    <property type="entry name" value="4-carb_acid_sugar_kinase_N"/>
</dbReference>
<evidence type="ECO:0000256" key="8">
    <source>
        <dbReference type="ARBA" id="ARBA00036346"/>
    </source>
</evidence>
<evidence type="ECO:0000259" key="13">
    <source>
        <dbReference type="Pfam" id="PF07005"/>
    </source>
</evidence>
<dbReference type="Gene3D" id="3.40.50.10840">
    <property type="entry name" value="Putative sugar-binding, N-terminal domain"/>
    <property type="match status" value="1"/>
</dbReference>
<evidence type="ECO:0000313" key="15">
    <source>
        <dbReference type="EMBL" id="MCF2950133.1"/>
    </source>
</evidence>
<keyword evidence="4 15" id="KW-0418">Kinase</keyword>
<evidence type="ECO:0000256" key="5">
    <source>
        <dbReference type="ARBA" id="ARBA00022840"/>
    </source>
</evidence>
<dbReference type="GO" id="GO:0016301">
    <property type="term" value="F:kinase activity"/>
    <property type="evidence" value="ECO:0007669"/>
    <property type="project" value="UniProtKB-KW"/>
</dbReference>
<dbReference type="NCBIfam" id="NF043035">
    <property type="entry name" value="OxoTetrKin"/>
    <property type="match status" value="1"/>
</dbReference>
<dbReference type="Pfam" id="PF17042">
    <property type="entry name" value="NBD_C"/>
    <property type="match status" value="1"/>
</dbReference>
<proteinExistence type="inferred from homology"/>
<sequence length="429" mass="46399">MNNKVVLGPWLGCIADDYTGATDLASFLVASGLKTIQLNEVPHTNEIFDLSPYDAVVIALKSRTCPVNEAICDSLLSTEYLIEQGCQKFFFKYCSTFDSTEQGNIGPVIDALMDKLNVESTIVCPALPVNGRTVYKGDLYVNGQPLHESPMKDHPLTPMKDSNLKRLIEAQGDGKAEIINVATIDSGETAIVEALEKASQQSKYIILDTLNTEHLVNISHSVQAFKFITGGSGLATDLAEEFKRLGGVLKPQKQQSEQSHSPVLIFSGSCSAMTQQQVTEYKTDHPALQLNPIQIANGEQSLDSISQWMLENISASPLIYASANAEAVNLVHQTLGKNEAAELVENTFCQLAKIAKQHKVRNFIVAGGETSGAVVKALDIQGFEIGQSIVPSVPIVTTLGAIPINLALKSGNFGQQDFFVKAKRKLTCS</sequence>
<organism evidence="15 16">
    <name type="scientific">Paraglaciecola algarum</name>
    <dbReference type="NCBI Taxonomy" id="3050085"/>
    <lineage>
        <taxon>Bacteria</taxon>
        <taxon>Pseudomonadati</taxon>
        <taxon>Pseudomonadota</taxon>
        <taxon>Gammaproteobacteria</taxon>
        <taxon>Alteromonadales</taxon>
        <taxon>Alteromonadaceae</taxon>
        <taxon>Paraglaciecola</taxon>
    </lineage>
</organism>
<dbReference type="InterPro" id="IPR050007">
    <property type="entry name" value="OtnK"/>
</dbReference>
<comment type="catalytic activity">
    <reaction evidence="7">
        <text>3-dehydro-L-erythronate + ATP = 3-dehydro-4-O-phospho-L-erythronate + ADP + H(+)</text>
        <dbReference type="Rhea" id="RHEA:52552"/>
        <dbReference type="ChEBI" id="CHEBI:15378"/>
        <dbReference type="ChEBI" id="CHEBI:30616"/>
        <dbReference type="ChEBI" id="CHEBI:136592"/>
        <dbReference type="ChEBI" id="CHEBI:136670"/>
        <dbReference type="ChEBI" id="CHEBI:456216"/>
        <dbReference type="EC" id="2.7.1.217"/>
    </reaction>
</comment>
<reference evidence="15 16" key="1">
    <citation type="submission" date="2022-01" db="EMBL/GenBank/DDBJ databases">
        <title>Paraglaciecola sp. G1-23.</title>
        <authorList>
            <person name="Jin M.S."/>
            <person name="Han D.M."/>
            <person name="Kim H.M."/>
            <person name="Jeon C.O."/>
        </authorList>
    </citation>
    <scope>NUCLEOTIDE SEQUENCE [LARGE SCALE GENOMIC DNA]</scope>
    <source>
        <strain evidence="15 16">G1-23</strain>
    </source>
</reference>
<accession>A0ABS9DAZ3</accession>
<evidence type="ECO:0000313" key="16">
    <source>
        <dbReference type="Proteomes" id="UP001521137"/>
    </source>
</evidence>
<dbReference type="InterPro" id="IPR042213">
    <property type="entry name" value="NBD_C_sf"/>
</dbReference>
<evidence type="ECO:0000256" key="2">
    <source>
        <dbReference type="ARBA" id="ARBA00022679"/>
    </source>
</evidence>
<comment type="function">
    <text evidence="9">Catalyzes the ATP-dependent phosphorylation of 3-oxo-tetronate to 3-oxo-tetronate 4-phosphate.</text>
</comment>
<dbReference type="InterPro" id="IPR037051">
    <property type="entry name" value="4-carb_acid_sugar_kinase_N_sf"/>
</dbReference>
<comment type="caution">
    <text evidence="15">The sequence shown here is derived from an EMBL/GenBank/DDBJ whole genome shotgun (WGS) entry which is preliminary data.</text>
</comment>
<keyword evidence="6" id="KW-0119">Carbohydrate metabolism</keyword>
<dbReference type="SUPFAM" id="SSF142764">
    <property type="entry name" value="YgbK-like"/>
    <property type="match status" value="1"/>
</dbReference>
<dbReference type="EC" id="2.7.1.217" evidence="10"/>
<evidence type="ECO:0000256" key="12">
    <source>
        <dbReference type="ARBA" id="ARBA00041377"/>
    </source>
</evidence>
<feature type="domain" description="Four-carbon acid sugar kinase nucleotide binding" evidence="14">
    <location>
        <begin position="264"/>
        <end position="419"/>
    </location>
</feature>
<comment type="catalytic activity">
    <reaction evidence="8">
        <text>3-dehydro-D-erythronate + ATP = 3-dehydro-4-O-phospho-D-erythronate + ADP + H(+)</text>
        <dbReference type="Rhea" id="RHEA:52556"/>
        <dbReference type="ChEBI" id="CHEBI:15378"/>
        <dbReference type="ChEBI" id="CHEBI:30616"/>
        <dbReference type="ChEBI" id="CHEBI:57958"/>
        <dbReference type="ChEBI" id="CHEBI:136593"/>
        <dbReference type="ChEBI" id="CHEBI:456216"/>
        <dbReference type="EC" id="2.7.1.217"/>
    </reaction>
</comment>
<dbReference type="Proteomes" id="UP001521137">
    <property type="component" value="Unassembled WGS sequence"/>
</dbReference>
<keyword evidence="16" id="KW-1185">Reference proteome</keyword>
<evidence type="ECO:0000256" key="11">
    <source>
        <dbReference type="ARBA" id="ARBA00039461"/>
    </source>
</evidence>
<evidence type="ECO:0000256" key="4">
    <source>
        <dbReference type="ARBA" id="ARBA00022777"/>
    </source>
</evidence>
<dbReference type="EMBL" id="JAKGAS010000014">
    <property type="protein sequence ID" value="MCF2950133.1"/>
    <property type="molecule type" value="Genomic_DNA"/>
</dbReference>
<gene>
    <name evidence="15" type="ORF">L0668_18610</name>
</gene>
<evidence type="ECO:0000256" key="10">
    <source>
        <dbReference type="ARBA" id="ARBA00039095"/>
    </source>
</evidence>
<name>A0ABS9DAZ3_9ALTE</name>
<keyword evidence="3" id="KW-0547">Nucleotide-binding</keyword>
<dbReference type="Pfam" id="PF07005">
    <property type="entry name" value="SBD_N"/>
    <property type="match status" value="1"/>
</dbReference>
<protein>
    <recommendedName>
        <fullName evidence="11">3-oxo-tetronate kinase</fullName>
        <ecNumber evidence="10">2.7.1.217</ecNumber>
    </recommendedName>
    <alternativeName>
        <fullName evidence="12">3-dehydrotetronate 4-kinase</fullName>
    </alternativeName>
</protein>
<evidence type="ECO:0000256" key="9">
    <source>
        <dbReference type="ARBA" id="ARBA00037335"/>
    </source>
</evidence>
<evidence type="ECO:0000256" key="6">
    <source>
        <dbReference type="ARBA" id="ARBA00023277"/>
    </source>
</evidence>
<evidence type="ECO:0000256" key="3">
    <source>
        <dbReference type="ARBA" id="ARBA00022741"/>
    </source>
</evidence>
<evidence type="ECO:0000259" key="14">
    <source>
        <dbReference type="Pfam" id="PF17042"/>
    </source>
</evidence>
<feature type="domain" description="Four-carbon acid sugar kinase N-terminal" evidence="13">
    <location>
        <begin position="11"/>
        <end position="237"/>
    </location>
</feature>
<keyword evidence="2" id="KW-0808">Transferase</keyword>
<evidence type="ECO:0000256" key="7">
    <source>
        <dbReference type="ARBA" id="ARBA00035898"/>
    </source>
</evidence>
<dbReference type="Gene3D" id="3.40.980.20">
    <property type="entry name" value="Four-carbon acid sugar kinase, nucleotide binding domain"/>
    <property type="match status" value="1"/>
</dbReference>
<comment type="similarity">
    <text evidence="1">Belongs to the four-carbon acid sugar kinase family.</text>
</comment>
<dbReference type="RefSeq" id="WP_235314234.1">
    <property type="nucleotide sequence ID" value="NZ_JAKGAS010000014.1"/>
</dbReference>
<keyword evidence="5" id="KW-0067">ATP-binding</keyword>